<dbReference type="SUPFAM" id="SSF51971">
    <property type="entry name" value="Nucleotide-binding domain"/>
    <property type="match status" value="2"/>
</dbReference>
<dbReference type="Proteomes" id="UP001589894">
    <property type="component" value="Unassembled WGS sequence"/>
</dbReference>
<keyword evidence="4" id="KW-1185">Reference proteome</keyword>
<feature type="domain" description="Dihydroprymidine dehydrogenase" evidence="2">
    <location>
        <begin position="24"/>
        <end position="111"/>
    </location>
</feature>
<evidence type="ECO:0000259" key="1">
    <source>
        <dbReference type="Pfam" id="PF07992"/>
    </source>
</evidence>
<gene>
    <name evidence="3" type="ORF">ACFFHU_18605</name>
</gene>
<dbReference type="InterPro" id="IPR051394">
    <property type="entry name" value="Glutamate_Synthase"/>
</dbReference>
<dbReference type="PRINTS" id="PR00419">
    <property type="entry name" value="ADXRDTASE"/>
</dbReference>
<evidence type="ECO:0000259" key="2">
    <source>
        <dbReference type="Pfam" id="PF14691"/>
    </source>
</evidence>
<dbReference type="RefSeq" id="WP_377340586.1">
    <property type="nucleotide sequence ID" value="NZ_JBHLUE010000016.1"/>
</dbReference>
<feature type="domain" description="FAD/NAD(P)-binding" evidence="1">
    <location>
        <begin position="157"/>
        <end position="504"/>
    </location>
</feature>
<dbReference type="EMBL" id="JBHLUE010000016">
    <property type="protein sequence ID" value="MFC0566138.1"/>
    <property type="molecule type" value="Genomic_DNA"/>
</dbReference>
<dbReference type="InterPro" id="IPR023753">
    <property type="entry name" value="FAD/NAD-binding_dom"/>
</dbReference>
<dbReference type="Pfam" id="PF14691">
    <property type="entry name" value="Fer4_20"/>
    <property type="match status" value="1"/>
</dbReference>
<dbReference type="Gene3D" id="3.50.50.60">
    <property type="entry name" value="FAD/NAD(P)-binding domain"/>
    <property type="match status" value="2"/>
</dbReference>
<dbReference type="SUPFAM" id="SSF46548">
    <property type="entry name" value="alpha-helical ferredoxin"/>
    <property type="match status" value="1"/>
</dbReference>
<dbReference type="PANTHER" id="PTHR43100:SF1">
    <property type="entry name" value="GLUTAMATE SYNTHASE [NADPH] SMALL CHAIN"/>
    <property type="match status" value="1"/>
</dbReference>
<proteinExistence type="predicted"/>
<evidence type="ECO:0000313" key="3">
    <source>
        <dbReference type="EMBL" id="MFC0566138.1"/>
    </source>
</evidence>
<evidence type="ECO:0000313" key="4">
    <source>
        <dbReference type="Proteomes" id="UP001589894"/>
    </source>
</evidence>
<dbReference type="InterPro" id="IPR028261">
    <property type="entry name" value="DPD_II"/>
</dbReference>
<dbReference type="InterPro" id="IPR009051">
    <property type="entry name" value="Helical_ferredxn"/>
</dbReference>
<reference evidence="3 4" key="1">
    <citation type="submission" date="2024-09" db="EMBL/GenBank/DDBJ databases">
        <authorList>
            <person name="Sun Q."/>
            <person name="Mori K."/>
        </authorList>
    </citation>
    <scope>NUCLEOTIDE SEQUENCE [LARGE SCALE GENOMIC DNA]</scope>
    <source>
        <strain evidence="3 4">TBRC 2205</strain>
    </source>
</reference>
<organism evidence="3 4">
    <name type="scientific">Plantactinospora siamensis</name>
    <dbReference type="NCBI Taxonomy" id="555372"/>
    <lineage>
        <taxon>Bacteria</taxon>
        <taxon>Bacillati</taxon>
        <taxon>Actinomycetota</taxon>
        <taxon>Actinomycetes</taxon>
        <taxon>Micromonosporales</taxon>
        <taxon>Micromonosporaceae</taxon>
        <taxon>Plantactinospora</taxon>
    </lineage>
</organism>
<dbReference type="Pfam" id="PF07992">
    <property type="entry name" value="Pyr_redox_2"/>
    <property type="match status" value="1"/>
</dbReference>
<accession>A0ABV6P1F1</accession>
<name>A0ABV6P1F1_9ACTN</name>
<comment type="caution">
    <text evidence="3">The sequence shown here is derived from an EMBL/GenBank/DDBJ whole genome shotgun (WGS) entry which is preliminary data.</text>
</comment>
<sequence>MPDPNGFLRYDRRLPARRPVPVRITDWREVYPPADEELIREQATRCMDCGIPFCHDGCPLGNRIPDWNDLVRAGSWDRAIDALHATNNFPEFTGRLCPAPCEAACVLAIPTGPAPAGPGSVDSGAVTIKQVEVEIINQAYDRGLVRPGPVGPPTGKRVAVVGSGPAGLAAAQQLVRAGHAVTVYERDDAIGGLLRYGIPDFKIEKVQLDRRLAQLAAEGVEFRAGVEVGVDITAEELRRTFDAVLLACGALAGRDIPATPGRGLRGVHQAMEHLVAANRAVALAGGAGVAEAAAGGAGAAAGGAGGAGAAAAGGVAGPPDPLDAAGRHVVIIGGGDTGADCLGVAHRQGAAGIHQLDLYPEPPRSRDAGRDPWPTWPWILRSYPAHEEGGDRVFAVAVQEFVDDGTGAVRAVRIAEVTVEKRDGQRFLTVLPGSERELPADLVLLAIGFDGTEQQPLLDQYGLARNARGVLDADPGWQTGAPGVFVAGDMHRGASLIVWAIAEGRAAAAAIHAYLGGVGELPAPVQPSSRPLAAL</sequence>
<dbReference type="Gene3D" id="1.10.1060.10">
    <property type="entry name" value="Alpha-helical ferredoxin"/>
    <property type="match status" value="1"/>
</dbReference>
<dbReference type="PANTHER" id="PTHR43100">
    <property type="entry name" value="GLUTAMATE SYNTHASE [NADPH] SMALL CHAIN"/>
    <property type="match status" value="1"/>
</dbReference>
<dbReference type="InterPro" id="IPR036188">
    <property type="entry name" value="FAD/NAD-bd_sf"/>
</dbReference>
<protein>
    <submittedName>
        <fullName evidence="3">Glutamate synthase subunit beta</fullName>
    </submittedName>
</protein>